<comment type="caution">
    <text evidence="4">The sequence shown here is derived from an EMBL/GenBank/DDBJ whole genome shotgun (WGS) entry which is preliminary data.</text>
</comment>
<organism evidence="4 5">
    <name type="scientific">Dichotomicrobium thermohalophilum</name>
    <dbReference type="NCBI Taxonomy" id="933063"/>
    <lineage>
        <taxon>Bacteria</taxon>
        <taxon>Pseudomonadati</taxon>
        <taxon>Pseudomonadota</taxon>
        <taxon>Alphaproteobacteria</taxon>
        <taxon>Hyphomicrobiales</taxon>
        <taxon>Hyphomicrobiaceae</taxon>
        <taxon>Dichotomicrobium</taxon>
    </lineage>
</organism>
<keyword evidence="5" id="KW-1185">Reference proteome</keyword>
<dbReference type="EMBL" id="QXDF01000001">
    <property type="protein sequence ID" value="RIA55441.1"/>
    <property type="molecule type" value="Genomic_DNA"/>
</dbReference>
<evidence type="ECO:0000256" key="1">
    <source>
        <dbReference type="SAM" id="Coils"/>
    </source>
</evidence>
<sequence>MSEQWTNTPAPGAQDTGFSPAQVAAPTPNFSAEVGETPEAIRAYAEKTLAQLRESYTQARQAMEDATAAMEASLDQATKGSTELNNKVMELTQRNLNAGFEFARKLASVRTQTEAMELQAGFMREQMNAIKTQAEEIQQLSARIATDASQPFQQQVTRTVSRFASSA</sequence>
<feature type="coiled-coil region" evidence="1">
    <location>
        <begin position="49"/>
        <end position="94"/>
    </location>
</feature>
<dbReference type="AlphaFoldDB" id="A0A397QB51"/>
<evidence type="ECO:0000313" key="5">
    <source>
        <dbReference type="Proteomes" id="UP000266273"/>
    </source>
</evidence>
<evidence type="ECO:0000313" key="4">
    <source>
        <dbReference type="EMBL" id="RIA55441.1"/>
    </source>
</evidence>
<reference evidence="4 5" key="1">
    <citation type="submission" date="2018-08" db="EMBL/GenBank/DDBJ databases">
        <title>Genomic Encyclopedia of Archaeal and Bacterial Type Strains, Phase II (KMG-II): from individual species to whole genera.</title>
        <authorList>
            <person name="Goeker M."/>
        </authorList>
    </citation>
    <scope>NUCLEOTIDE SEQUENCE [LARGE SCALE GENOMIC DNA]</scope>
    <source>
        <strain evidence="4 5">DSM 5002</strain>
    </source>
</reference>
<feature type="domain" description="Phasin" evidence="3">
    <location>
        <begin position="59"/>
        <end position="156"/>
    </location>
</feature>
<dbReference type="InterPro" id="IPR018968">
    <property type="entry name" value="Phasin"/>
</dbReference>
<protein>
    <submittedName>
        <fullName evidence="4">Phasin</fullName>
    </submittedName>
</protein>
<feature type="region of interest" description="Disordered" evidence="2">
    <location>
        <begin position="1"/>
        <end position="32"/>
    </location>
</feature>
<evidence type="ECO:0000259" key="3">
    <source>
        <dbReference type="Pfam" id="PF09361"/>
    </source>
</evidence>
<dbReference type="RefSeq" id="WP_119060343.1">
    <property type="nucleotide sequence ID" value="NZ_QXDF01000001.1"/>
</dbReference>
<evidence type="ECO:0000256" key="2">
    <source>
        <dbReference type="SAM" id="MobiDB-lite"/>
    </source>
</evidence>
<keyword evidence="1" id="KW-0175">Coiled coil</keyword>
<name>A0A397QB51_9HYPH</name>
<proteinExistence type="predicted"/>
<gene>
    <name evidence="4" type="ORF">BXY53_0506</name>
</gene>
<dbReference type="OrthoDB" id="8479257at2"/>
<accession>A0A397QB51</accession>
<dbReference type="Pfam" id="PF09361">
    <property type="entry name" value="Phasin_2"/>
    <property type="match status" value="1"/>
</dbReference>
<dbReference type="Proteomes" id="UP000266273">
    <property type="component" value="Unassembled WGS sequence"/>
</dbReference>